<dbReference type="PANTHER" id="PTHR30349">
    <property type="entry name" value="PHAGE INTEGRASE-RELATED"/>
    <property type="match status" value="1"/>
</dbReference>
<dbReference type="Gene3D" id="1.10.443.10">
    <property type="entry name" value="Intergrase catalytic core"/>
    <property type="match status" value="1"/>
</dbReference>
<evidence type="ECO:0000256" key="1">
    <source>
        <dbReference type="ARBA" id="ARBA00023125"/>
    </source>
</evidence>
<reference evidence="5" key="1">
    <citation type="submission" date="2023-01" db="EMBL/GenBank/DDBJ databases">
        <title>Key to firefly adult light organ development and bioluminescence: homeobox transcription factors regulate luciferase expression and transportation to peroxisome.</title>
        <authorList>
            <person name="Fu X."/>
        </authorList>
    </citation>
    <scope>NUCLEOTIDE SEQUENCE [LARGE SCALE GENOMIC DNA]</scope>
</reference>
<dbReference type="Proteomes" id="UP001353858">
    <property type="component" value="Unassembled WGS sequence"/>
</dbReference>
<dbReference type="AlphaFoldDB" id="A0AAN7P0D1"/>
<name>A0AAN7P0D1_9COLE</name>
<dbReference type="CDD" id="cd00397">
    <property type="entry name" value="DNA_BRE_C"/>
    <property type="match status" value="1"/>
</dbReference>
<evidence type="ECO:0000313" key="4">
    <source>
        <dbReference type="EMBL" id="KAK4874317.1"/>
    </source>
</evidence>
<dbReference type="InterPro" id="IPR002104">
    <property type="entry name" value="Integrase_catalytic"/>
</dbReference>
<dbReference type="InterPro" id="IPR050090">
    <property type="entry name" value="Tyrosine_recombinase_XerCD"/>
</dbReference>
<feature type="domain" description="Tyr recombinase" evidence="3">
    <location>
        <begin position="108"/>
        <end position="296"/>
    </location>
</feature>
<organism evidence="4 5">
    <name type="scientific">Aquatica leii</name>
    <dbReference type="NCBI Taxonomy" id="1421715"/>
    <lineage>
        <taxon>Eukaryota</taxon>
        <taxon>Metazoa</taxon>
        <taxon>Ecdysozoa</taxon>
        <taxon>Arthropoda</taxon>
        <taxon>Hexapoda</taxon>
        <taxon>Insecta</taxon>
        <taxon>Pterygota</taxon>
        <taxon>Neoptera</taxon>
        <taxon>Endopterygota</taxon>
        <taxon>Coleoptera</taxon>
        <taxon>Polyphaga</taxon>
        <taxon>Elateriformia</taxon>
        <taxon>Elateroidea</taxon>
        <taxon>Lampyridae</taxon>
        <taxon>Luciolinae</taxon>
        <taxon>Aquatica</taxon>
    </lineage>
</organism>
<dbReference type="GO" id="GO:0006310">
    <property type="term" value="P:DNA recombination"/>
    <property type="evidence" value="ECO:0007669"/>
    <property type="project" value="UniProtKB-KW"/>
</dbReference>
<accession>A0AAN7P0D1</accession>
<evidence type="ECO:0000313" key="5">
    <source>
        <dbReference type="Proteomes" id="UP001353858"/>
    </source>
</evidence>
<dbReference type="SUPFAM" id="SSF56349">
    <property type="entry name" value="DNA breaking-rejoining enzymes"/>
    <property type="match status" value="1"/>
</dbReference>
<keyword evidence="1" id="KW-0238">DNA-binding</keyword>
<proteinExistence type="predicted"/>
<sequence>MEGSCTPPEFKKTAAEVMNSLLPAKSKAAYEKEYNAFNIWCTQNKASISENVMLVYFKNLSENKKPSTLWSTYSKLKSCINIENNIDISKYNKLITYLKRLSEGFQPKKSKVLEAGDIDRFLRDADDHQFLAIKVGLIMGYAGACRREELMTITVNDLKFNIENILISIPKTKNNMPRLFAITEQNWINLIKKYYALRPKNCKTERFFLTYRNGYCINSPIGINTIGNMPKVIATFLNLNDPGSYTGHCFRRSSATHLANNGGDLVTIKRHGGWKSGTVAEGYIETSLGKKIQIADMLAQPSTSTANLQSANASQSHDNHNVEIHNNDKNVNISTQNPGIHVEGKDSCTINIKVFNNCNFSNPTE</sequence>
<keyword evidence="5" id="KW-1185">Reference proteome</keyword>
<dbReference type="PANTHER" id="PTHR30349:SF41">
    <property type="entry name" value="INTEGRASE_RECOMBINASE PROTEIN MJ0367-RELATED"/>
    <property type="match status" value="1"/>
</dbReference>
<evidence type="ECO:0000259" key="3">
    <source>
        <dbReference type="PROSITE" id="PS51898"/>
    </source>
</evidence>
<protein>
    <recommendedName>
        <fullName evidence="3">Tyr recombinase domain-containing protein</fullName>
    </recommendedName>
</protein>
<dbReference type="InterPro" id="IPR011010">
    <property type="entry name" value="DNA_brk_join_enz"/>
</dbReference>
<dbReference type="GO" id="GO:0015074">
    <property type="term" value="P:DNA integration"/>
    <property type="evidence" value="ECO:0007669"/>
    <property type="project" value="InterPro"/>
</dbReference>
<dbReference type="InterPro" id="IPR013762">
    <property type="entry name" value="Integrase-like_cat_sf"/>
</dbReference>
<keyword evidence="2" id="KW-0233">DNA recombination</keyword>
<gene>
    <name evidence="4" type="ORF">RN001_013677</name>
</gene>
<dbReference type="EMBL" id="JARPUR010000006">
    <property type="protein sequence ID" value="KAK4874317.1"/>
    <property type="molecule type" value="Genomic_DNA"/>
</dbReference>
<evidence type="ECO:0000256" key="2">
    <source>
        <dbReference type="ARBA" id="ARBA00023172"/>
    </source>
</evidence>
<comment type="caution">
    <text evidence="4">The sequence shown here is derived from an EMBL/GenBank/DDBJ whole genome shotgun (WGS) entry which is preliminary data.</text>
</comment>
<dbReference type="GO" id="GO:0003677">
    <property type="term" value="F:DNA binding"/>
    <property type="evidence" value="ECO:0007669"/>
    <property type="project" value="UniProtKB-KW"/>
</dbReference>
<dbReference type="PROSITE" id="PS51898">
    <property type="entry name" value="TYR_RECOMBINASE"/>
    <property type="match status" value="1"/>
</dbReference>
<dbReference type="Pfam" id="PF00589">
    <property type="entry name" value="Phage_integrase"/>
    <property type="match status" value="1"/>
</dbReference>